<reference evidence="1 2" key="1">
    <citation type="submission" date="2024-05" db="EMBL/GenBank/DDBJ databases">
        <authorList>
            <person name="Yi C."/>
        </authorList>
    </citation>
    <scope>NUCLEOTIDE SEQUENCE [LARGE SCALE GENOMIC DNA]</scope>
    <source>
        <strain evidence="1 2">XS13</strain>
    </source>
</reference>
<name>A0ABV0II20_9MICC</name>
<keyword evidence="1" id="KW-0966">Cell projection</keyword>
<keyword evidence="1" id="KW-0969">Cilium</keyword>
<gene>
    <name evidence="1" type="primary">flgN</name>
    <name evidence="1" type="ORF">ABDK96_08855</name>
</gene>
<comment type="caution">
    <text evidence="1">The sequence shown here is derived from an EMBL/GenBank/DDBJ whole genome shotgun (WGS) entry which is preliminary data.</text>
</comment>
<proteinExistence type="predicted"/>
<keyword evidence="1" id="KW-0282">Flagellum</keyword>
<dbReference type="Proteomes" id="UP001484097">
    <property type="component" value="Unassembled WGS sequence"/>
</dbReference>
<dbReference type="InterPro" id="IPR007809">
    <property type="entry name" value="FlgN-like"/>
</dbReference>
<evidence type="ECO:0000313" key="2">
    <source>
        <dbReference type="Proteomes" id="UP001484097"/>
    </source>
</evidence>
<dbReference type="Pfam" id="PF05130">
    <property type="entry name" value="FlgN"/>
    <property type="match status" value="1"/>
</dbReference>
<organism evidence="1 2">
    <name type="scientific">Citricoccus nitrophenolicus</name>
    <dbReference type="NCBI Taxonomy" id="863575"/>
    <lineage>
        <taxon>Bacteria</taxon>
        <taxon>Bacillati</taxon>
        <taxon>Actinomycetota</taxon>
        <taxon>Actinomycetes</taxon>
        <taxon>Micrococcales</taxon>
        <taxon>Micrococcaceae</taxon>
        <taxon>Citricoccus</taxon>
    </lineage>
</organism>
<dbReference type="EMBL" id="JBDXMX010000003">
    <property type="protein sequence ID" value="MEO9247787.1"/>
    <property type="molecule type" value="Genomic_DNA"/>
</dbReference>
<keyword evidence="2" id="KW-1185">Reference proteome</keyword>
<dbReference type="RefSeq" id="WP_347920441.1">
    <property type="nucleotide sequence ID" value="NZ_JBDXMX010000003.1"/>
</dbReference>
<evidence type="ECO:0000313" key="1">
    <source>
        <dbReference type="EMBL" id="MEO9247787.1"/>
    </source>
</evidence>
<protein>
    <submittedName>
        <fullName evidence="1">Flagellar export chaperone FlgN</fullName>
    </submittedName>
</protein>
<accession>A0ABV0II20</accession>
<sequence length="162" mass="17446">MHADELSNELWRERGILENLLYKFTTQRLLVTNGESRWLGRCTAEIEALKNQLSTTQLTVDVLSSSLARQWGMTTEGSPTLRELVAGAPAEGPWAGILQDHHGAIVSLAEEIRTVSEENARFLKAANISLQEAGQQTGPAVTYTAAGSASPTSGAAIIDRQG</sequence>